<dbReference type="Proteomes" id="UP001176941">
    <property type="component" value="Chromosome 16"/>
</dbReference>
<protein>
    <submittedName>
        <fullName evidence="2">Uncharacterized protein</fullName>
    </submittedName>
</protein>
<feature type="region of interest" description="Disordered" evidence="1">
    <location>
        <begin position="1"/>
        <end position="64"/>
    </location>
</feature>
<gene>
    <name evidence="2" type="ORF">MRATA1EN1_LOCUS7063</name>
</gene>
<proteinExistence type="predicted"/>
<organism evidence="2 3">
    <name type="scientific">Rangifer tarandus platyrhynchus</name>
    <name type="common">Svalbard reindeer</name>
    <dbReference type="NCBI Taxonomy" id="3082113"/>
    <lineage>
        <taxon>Eukaryota</taxon>
        <taxon>Metazoa</taxon>
        <taxon>Chordata</taxon>
        <taxon>Craniata</taxon>
        <taxon>Vertebrata</taxon>
        <taxon>Euteleostomi</taxon>
        <taxon>Mammalia</taxon>
        <taxon>Eutheria</taxon>
        <taxon>Laurasiatheria</taxon>
        <taxon>Artiodactyla</taxon>
        <taxon>Ruminantia</taxon>
        <taxon>Pecora</taxon>
        <taxon>Cervidae</taxon>
        <taxon>Odocoileinae</taxon>
        <taxon>Rangifer</taxon>
    </lineage>
</organism>
<evidence type="ECO:0000313" key="3">
    <source>
        <dbReference type="Proteomes" id="UP001176941"/>
    </source>
</evidence>
<accession>A0ABN8YE18</accession>
<keyword evidence="3" id="KW-1185">Reference proteome</keyword>
<evidence type="ECO:0000313" key="2">
    <source>
        <dbReference type="EMBL" id="CAI9158101.1"/>
    </source>
</evidence>
<reference evidence="2" key="1">
    <citation type="submission" date="2023-04" db="EMBL/GenBank/DDBJ databases">
        <authorList>
            <consortium name="ELIXIR-Norway"/>
        </authorList>
    </citation>
    <scope>NUCLEOTIDE SEQUENCE [LARGE SCALE GENOMIC DNA]</scope>
</reference>
<evidence type="ECO:0000256" key="1">
    <source>
        <dbReference type="SAM" id="MobiDB-lite"/>
    </source>
</evidence>
<dbReference type="EMBL" id="OX459952">
    <property type="protein sequence ID" value="CAI9158101.1"/>
    <property type="molecule type" value="Genomic_DNA"/>
</dbReference>
<sequence length="125" mass="13937">MQGTLVRTLIKEDQATRSPRAPEPVLCNNGSHSSEKPMHPSQRGTPSLLQLEEKPAQQKTQHSQKLTHFWLRACPVNPRLPAALPRGIHHPNCHGKLAALSPPKSQPRESPGCCNGHRRFLVLQR</sequence>
<name>A0ABN8YE18_RANTA</name>